<evidence type="ECO:0000256" key="5">
    <source>
        <dbReference type="ARBA" id="ARBA00022898"/>
    </source>
</evidence>
<dbReference type="PROSITE" id="PS00600">
    <property type="entry name" value="AA_TRANSFER_CLASS_3"/>
    <property type="match status" value="1"/>
</dbReference>
<evidence type="ECO:0000313" key="8">
    <source>
        <dbReference type="EMBL" id="VAX31633.1"/>
    </source>
</evidence>
<keyword evidence="6 8" id="KW-0413">Isomerase</keyword>
<accession>A0A3B1D4B6</accession>
<dbReference type="InterPro" id="IPR049704">
    <property type="entry name" value="Aminotrans_3_PPA_site"/>
</dbReference>
<dbReference type="PANTHER" id="PTHR43713">
    <property type="entry name" value="GLUTAMATE-1-SEMIALDEHYDE 2,1-AMINOMUTASE"/>
    <property type="match status" value="1"/>
</dbReference>
<keyword evidence="5" id="KW-0663">Pyridoxal phosphate</keyword>
<dbReference type="InterPro" id="IPR004639">
    <property type="entry name" value="4pyrrol_synth_GluAld_NH2Trfase"/>
</dbReference>
<dbReference type="Gene3D" id="3.90.1150.10">
    <property type="entry name" value="Aspartate Aminotransferase, domain 1"/>
    <property type="match status" value="1"/>
</dbReference>
<dbReference type="Gene3D" id="3.40.640.10">
    <property type="entry name" value="Type I PLP-dependent aspartate aminotransferase-like (Major domain)"/>
    <property type="match status" value="1"/>
</dbReference>
<evidence type="ECO:0000256" key="6">
    <source>
        <dbReference type="ARBA" id="ARBA00023235"/>
    </source>
</evidence>
<comment type="pathway">
    <text evidence="2">Porphyrin-containing compound metabolism; protoporphyrin-IX biosynthesis; 5-aminolevulinate from L-glutamyl-tRNA(Glu): step 2/2.</text>
</comment>
<dbReference type="GO" id="GO:0008483">
    <property type="term" value="F:transaminase activity"/>
    <property type="evidence" value="ECO:0007669"/>
    <property type="project" value="InterPro"/>
</dbReference>
<dbReference type="GO" id="GO:0030170">
    <property type="term" value="F:pyridoxal phosphate binding"/>
    <property type="evidence" value="ECO:0007669"/>
    <property type="project" value="InterPro"/>
</dbReference>
<dbReference type="EMBL" id="UOGH01000210">
    <property type="protein sequence ID" value="VAX31633.1"/>
    <property type="molecule type" value="Genomic_DNA"/>
</dbReference>
<dbReference type="GO" id="GO:0042286">
    <property type="term" value="F:glutamate-1-semialdehyde 2,1-aminomutase activity"/>
    <property type="evidence" value="ECO:0007669"/>
    <property type="project" value="UniProtKB-EC"/>
</dbReference>
<dbReference type="InterPro" id="IPR005814">
    <property type="entry name" value="Aminotrans_3"/>
</dbReference>
<dbReference type="GO" id="GO:0006782">
    <property type="term" value="P:protoporphyrinogen IX biosynthetic process"/>
    <property type="evidence" value="ECO:0007669"/>
    <property type="project" value="UniProtKB-UniPathway"/>
</dbReference>
<comment type="similarity">
    <text evidence="3">Belongs to the class-III pyridoxal-phosphate-dependent aminotransferase family. HemL subfamily.</text>
</comment>
<dbReference type="PANTHER" id="PTHR43713:SF3">
    <property type="entry name" value="GLUTAMATE-1-SEMIALDEHYDE 2,1-AMINOMUTASE 1, CHLOROPLASTIC-RELATED"/>
    <property type="match status" value="1"/>
</dbReference>
<proteinExistence type="inferred from homology"/>
<dbReference type="NCBIfam" id="TIGR00713">
    <property type="entry name" value="hemL"/>
    <property type="match status" value="1"/>
</dbReference>
<sequence>MVVIDLCGIKRHIENASIFRKNCEEIMKKWNKSEKLFKKAQKVIPGGVNSPVRAFKAVGGSPVFIASAKGSKIHDVDGNVYIDYVLSWGPMILGHANRRVIRALKAAVELGTSYGAPTALEIKLAEMVLKAYPSMDKVRMVNSGTEATMSAIRVARGITGRDKVVKFEGCYHGHADGLLVKAGSGAATFGVPDSPGVPESYARNTLTVPFNDIKTLKGVIEKEWKNIACVIVEPVVGNMGCVLPKKGFLEGLRRITKKFGIVLIFDEVMTGFRVSYGGAQAYYGIEPDMTCLGKVIGGGLPVGAYGGKAEIMSEVAPVGPVYQAGTLSGNPLAMTAGIETLKLLSKKGVYEKLEEKARALEEGLGDASRRAGVKTRFYRAGSMFCTYFTDRKVHDFSTAKLSNNESFAKFFRGMLKRGVNIAPSQFEAGFISLAHSSRDIDKTIGAAYEAMKDI</sequence>
<evidence type="ECO:0000256" key="2">
    <source>
        <dbReference type="ARBA" id="ARBA00004819"/>
    </source>
</evidence>
<comment type="cofactor">
    <cofactor evidence="1">
        <name>pyridoxal 5'-phosphate</name>
        <dbReference type="ChEBI" id="CHEBI:597326"/>
    </cofactor>
</comment>
<dbReference type="InterPro" id="IPR015424">
    <property type="entry name" value="PyrdxlP-dep_Trfase"/>
</dbReference>
<gene>
    <name evidence="8" type="ORF">MNBD_NITROSPIRAE02-1528</name>
</gene>
<dbReference type="AlphaFoldDB" id="A0A3B1D4B6"/>
<reference evidence="8" key="1">
    <citation type="submission" date="2018-06" db="EMBL/GenBank/DDBJ databases">
        <authorList>
            <person name="Zhirakovskaya E."/>
        </authorList>
    </citation>
    <scope>NUCLEOTIDE SEQUENCE</scope>
</reference>
<dbReference type="Pfam" id="PF00202">
    <property type="entry name" value="Aminotran_3"/>
    <property type="match status" value="1"/>
</dbReference>
<protein>
    <recommendedName>
        <fullName evidence="4">glutamate-1-semialdehyde 2,1-aminomutase</fullName>
        <ecNumber evidence="4">5.4.3.8</ecNumber>
    </recommendedName>
</protein>
<dbReference type="InterPro" id="IPR015421">
    <property type="entry name" value="PyrdxlP-dep_Trfase_major"/>
</dbReference>
<dbReference type="SUPFAM" id="SSF53383">
    <property type="entry name" value="PLP-dependent transferases"/>
    <property type="match status" value="1"/>
</dbReference>
<dbReference type="CDD" id="cd00610">
    <property type="entry name" value="OAT_like"/>
    <property type="match status" value="1"/>
</dbReference>
<evidence type="ECO:0000256" key="7">
    <source>
        <dbReference type="ARBA" id="ARBA00023244"/>
    </source>
</evidence>
<dbReference type="HAMAP" id="MF_00375">
    <property type="entry name" value="HemL_aminotrans_3"/>
    <property type="match status" value="1"/>
</dbReference>
<dbReference type="UniPathway" id="UPA00251">
    <property type="reaction ID" value="UER00317"/>
</dbReference>
<name>A0A3B1D4B6_9ZZZZ</name>
<dbReference type="EC" id="5.4.3.8" evidence="4"/>
<dbReference type="NCBIfam" id="NF000818">
    <property type="entry name" value="PRK00062.1"/>
    <property type="match status" value="1"/>
</dbReference>
<evidence type="ECO:0000256" key="1">
    <source>
        <dbReference type="ARBA" id="ARBA00001933"/>
    </source>
</evidence>
<dbReference type="FunFam" id="3.40.640.10:FF:000021">
    <property type="entry name" value="Glutamate-1-semialdehyde 2,1-aminomutase"/>
    <property type="match status" value="1"/>
</dbReference>
<keyword evidence="7" id="KW-0627">Porphyrin biosynthesis</keyword>
<dbReference type="InterPro" id="IPR015422">
    <property type="entry name" value="PyrdxlP-dep_Trfase_small"/>
</dbReference>
<evidence type="ECO:0000256" key="4">
    <source>
        <dbReference type="ARBA" id="ARBA00012143"/>
    </source>
</evidence>
<evidence type="ECO:0000256" key="3">
    <source>
        <dbReference type="ARBA" id="ARBA00008981"/>
    </source>
</evidence>
<organism evidence="8">
    <name type="scientific">hydrothermal vent metagenome</name>
    <dbReference type="NCBI Taxonomy" id="652676"/>
    <lineage>
        <taxon>unclassified sequences</taxon>
        <taxon>metagenomes</taxon>
        <taxon>ecological metagenomes</taxon>
    </lineage>
</organism>